<evidence type="ECO:0000256" key="1">
    <source>
        <dbReference type="ARBA" id="ARBA00034736"/>
    </source>
</evidence>
<gene>
    <name evidence="2" type="ORF">RNJ44_00564</name>
</gene>
<evidence type="ECO:0008006" key="4">
    <source>
        <dbReference type="Google" id="ProtNLM"/>
    </source>
</evidence>
<name>A0ABR4NT26_9SACH</name>
<dbReference type="InterPro" id="IPR018870">
    <property type="entry name" value="Tti2"/>
</dbReference>
<proteinExistence type="inferred from homology"/>
<comment type="caution">
    <text evidence="2">The sequence shown here is derived from an EMBL/GenBank/DDBJ whole genome shotgun (WGS) entry which is preliminary data.</text>
</comment>
<organism evidence="2 3">
    <name type="scientific">Nakaseomyces bracarensis</name>
    <dbReference type="NCBI Taxonomy" id="273131"/>
    <lineage>
        <taxon>Eukaryota</taxon>
        <taxon>Fungi</taxon>
        <taxon>Dikarya</taxon>
        <taxon>Ascomycota</taxon>
        <taxon>Saccharomycotina</taxon>
        <taxon>Saccharomycetes</taxon>
        <taxon>Saccharomycetales</taxon>
        <taxon>Saccharomycetaceae</taxon>
        <taxon>Nakaseomyces</taxon>
    </lineage>
</organism>
<dbReference type="Proteomes" id="UP001623330">
    <property type="component" value="Unassembled WGS sequence"/>
</dbReference>
<dbReference type="Pfam" id="PF10521">
    <property type="entry name" value="Tti2"/>
    <property type="match status" value="1"/>
</dbReference>
<sequence length="418" mass="48201">MSIENISIVYKVDKTNEEIVLRACDELNNMDAKGLTTAGFDLRELILKLCVYSLDGVRVVSKVIKEVDHLWNLLADDGERDRCMECLISTIEPLLIKKSRVDSKRTKYKGLNPKLGFSFGEAEIYEEWKRNGGLRSIPLCFTILRYIKISQMSQNIWWINPYLLNLLDDTSDLHGIRMPAVLLLRTMLELVFYEQSSAKWISLRDTGLFSEYENLLVNFCFYLPPSYDPADTLRIWQTVIPTIGVLYKAQFVDDVVKRNLNTRKFLGEVVLQNCLLRCGCNYEKLTIFLLRTIRECFDYLGENSTVLLQRLIYDLGQYLVKDPFFTAFEPLVYEVIKTVRHAIEVCNNDRVLAHKYDFMALVLSIYGKLRQEGQESSNIDTELAGIVAQLKGVGVNFEDDLPHLKEINGIDYTLLFST</sequence>
<dbReference type="EMBL" id="JBEVYD010000007">
    <property type="protein sequence ID" value="KAL3231529.1"/>
    <property type="molecule type" value="Genomic_DNA"/>
</dbReference>
<reference evidence="2 3" key="1">
    <citation type="submission" date="2024-05" db="EMBL/GenBank/DDBJ databases">
        <title>Long read based assembly of the Candida bracarensis genome reveals expanded adhesin content.</title>
        <authorList>
            <person name="Marcet-Houben M."/>
            <person name="Ksiezopolska E."/>
            <person name="Gabaldon T."/>
        </authorList>
    </citation>
    <scope>NUCLEOTIDE SEQUENCE [LARGE SCALE GENOMIC DNA]</scope>
    <source>
        <strain evidence="2 3">CBM6</strain>
    </source>
</reference>
<keyword evidence="3" id="KW-1185">Reference proteome</keyword>
<evidence type="ECO:0000313" key="3">
    <source>
        <dbReference type="Proteomes" id="UP001623330"/>
    </source>
</evidence>
<evidence type="ECO:0000313" key="2">
    <source>
        <dbReference type="EMBL" id="KAL3231529.1"/>
    </source>
</evidence>
<protein>
    <recommendedName>
        <fullName evidence="4">TELO2-interacting protein 2</fullName>
    </recommendedName>
</protein>
<accession>A0ABR4NT26</accession>
<comment type="similarity">
    <text evidence="1">Belongs to the TTI2 family.</text>
</comment>